<sequence>MKNSCLFTVVVVLCSIFIGCPVMFKQAFGSIRDTITINQQIGGELVCDYEYNADLASWFYDVTYTYVPNRKPSVHIGTGEYYGKEWMQDEQLVKIGSWLVLSTGGGLQGEKLLVGTPRMEKWHETIVSQEEIHGDSLWQAANIRAFTGWLPYEVDIRSMVQDCLEVKYVYRTGDQVGDLDSTYLLYSLDSILGEYEMIGVGSQPALTESK</sequence>
<evidence type="ECO:0000313" key="2">
    <source>
        <dbReference type="Proteomes" id="UP000576209"/>
    </source>
</evidence>
<dbReference type="Proteomes" id="UP000576209">
    <property type="component" value="Unassembled WGS sequence"/>
</dbReference>
<protein>
    <submittedName>
        <fullName evidence="1">Uncharacterized protein</fullName>
    </submittedName>
</protein>
<dbReference type="PROSITE" id="PS51257">
    <property type="entry name" value="PROKAR_LIPOPROTEIN"/>
    <property type="match status" value="1"/>
</dbReference>
<gene>
    <name evidence="1" type="ORF">GGR28_003429</name>
</gene>
<name>A0A840E580_9BACT</name>
<accession>A0A840E580</accession>
<dbReference type="AlphaFoldDB" id="A0A840E580"/>
<dbReference type="EMBL" id="JACIFF010000009">
    <property type="protein sequence ID" value="MBB4080794.1"/>
    <property type="molecule type" value="Genomic_DNA"/>
</dbReference>
<comment type="caution">
    <text evidence="1">The sequence shown here is derived from an EMBL/GenBank/DDBJ whole genome shotgun (WGS) entry which is preliminary data.</text>
</comment>
<organism evidence="1 2">
    <name type="scientific">Neolewinella aquimaris</name>
    <dbReference type="NCBI Taxonomy" id="1835722"/>
    <lineage>
        <taxon>Bacteria</taxon>
        <taxon>Pseudomonadati</taxon>
        <taxon>Bacteroidota</taxon>
        <taxon>Saprospiria</taxon>
        <taxon>Saprospirales</taxon>
        <taxon>Lewinellaceae</taxon>
        <taxon>Neolewinella</taxon>
    </lineage>
</organism>
<dbReference type="RefSeq" id="WP_183497013.1">
    <property type="nucleotide sequence ID" value="NZ_JACIFF010000009.1"/>
</dbReference>
<evidence type="ECO:0000313" key="1">
    <source>
        <dbReference type="EMBL" id="MBB4080794.1"/>
    </source>
</evidence>
<keyword evidence="2" id="KW-1185">Reference proteome</keyword>
<proteinExistence type="predicted"/>
<reference evidence="1 2" key="1">
    <citation type="submission" date="2020-08" db="EMBL/GenBank/DDBJ databases">
        <title>Genomic Encyclopedia of Type Strains, Phase IV (KMG-IV): sequencing the most valuable type-strain genomes for metagenomic binning, comparative biology and taxonomic classification.</title>
        <authorList>
            <person name="Goeker M."/>
        </authorList>
    </citation>
    <scope>NUCLEOTIDE SEQUENCE [LARGE SCALE GENOMIC DNA]</scope>
    <source>
        <strain evidence="1 2">DSM 105137</strain>
    </source>
</reference>